<organism evidence="1 2">
    <name type="scientific">Streptomyces lavendulae subsp. lavendulae</name>
    <dbReference type="NCBI Taxonomy" id="58340"/>
    <lineage>
        <taxon>Bacteria</taxon>
        <taxon>Bacillati</taxon>
        <taxon>Actinomycetota</taxon>
        <taxon>Actinomycetes</taxon>
        <taxon>Kitasatosporales</taxon>
        <taxon>Streptomycetaceae</taxon>
        <taxon>Streptomyces</taxon>
    </lineage>
</organism>
<evidence type="ECO:0000313" key="1">
    <source>
        <dbReference type="EMBL" id="ATZ23047.1"/>
    </source>
</evidence>
<reference evidence="1 2" key="1">
    <citation type="submission" date="2017-11" db="EMBL/GenBank/DDBJ databases">
        <title>Complete genome sequence of Streptomyces lavendulae subsp. lavendulae CCM 3239 (formerly 'Streptomyces aureofaciens CCM 3239'), the producer of the angucycline-type antibiotic auricin.</title>
        <authorList>
            <person name="Busche T."/>
            <person name="Novakova R."/>
            <person name="Al'Dilaimi A."/>
            <person name="Homerova D."/>
            <person name="Feckova L."/>
            <person name="Rezuchova B."/>
            <person name="Mingyar E."/>
            <person name="Csolleiova D."/>
            <person name="Bekeova C."/>
            <person name="Winkler A."/>
            <person name="Sevcikova B."/>
            <person name="Kalinowski J."/>
            <person name="Kormanec J."/>
            <person name="Ruckert C."/>
        </authorList>
    </citation>
    <scope>NUCLEOTIDE SEQUENCE [LARGE SCALE GENOMIC DNA]</scope>
    <source>
        <strain evidence="1 2">CCM 3239</strain>
    </source>
</reference>
<dbReference type="AlphaFoldDB" id="A0A2K8P8H9"/>
<name>A0A2K8P8H9_STRLA</name>
<dbReference type="KEGG" id="slx:SLAV_05710"/>
<dbReference type="Proteomes" id="UP000231791">
    <property type="component" value="Chromosome"/>
</dbReference>
<sequence length="62" mass="7155">MTPQFMDVKSTATYLNMSVQWVYREAPRLGLTPYKFGAGRNAKIQFKVSDVQAWVKQQRLSS</sequence>
<gene>
    <name evidence="1" type="ORF">SLAV_05710</name>
</gene>
<dbReference type="EMBL" id="CP024985">
    <property type="protein sequence ID" value="ATZ23047.1"/>
    <property type="molecule type" value="Genomic_DNA"/>
</dbReference>
<protein>
    <submittedName>
        <fullName evidence="1">Uncharacterized protein</fullName>
    </submittedName>
</protein>
<accession>A0A2K8P8H9</accession>
<proteinExistence type="predicted"/>
<evidence type="ECO:0000313" key="2">
    <source>
        <dbReference type="Proteomes" id="UP000231791"/>
    </source>
</evidence>
<keyword evidence="2" id="KW-1185">Reference proteome</keyword>